<proteinExistence type="predicted"/>
<dbReference type="EMBL" id="BALE01000025">
    <property type="protein sequence ID" value="GAN54606.1"/>
    <property type="molecule type" value="Genomic_DNA"/>
</dbReference>
<name>A0A0D6MMC8_9PROT</name>
<feature type="chain" id="PRO_5002308369" description="Lipoprotein" evidence="1">
    <location>
        <begin position="23"/>
        <end position="151"/>
    </location>
</feature>
<dbReference type="PROSITE" id="PS51257">
    <property type="entry name" value="PROKAR_LIPOPROTEIN"/>
    <property type="match status" value="1"/>
</dbReference>
<keyword evidence="1" id="KW-0732">Signal</keyword>
<reference evidence="2 3" key="1">
    <citation type="submission" date="2012-10" db="EMBL/GenBank/DDBJ databases">
        <title>Genome sequencing of Tanticharoenia sakaeratensis NBRC 103193.</title>
        <authorList>
            <person name="Azuma Y."/>
            <person name="Hadano H."/>
            <person name="Hirakawa H."/>
            <person name="Matsushita K."/>
        </authorList>
    </citation>
    <scope>NUCLEOTIDE SEQUENCE [LARGE SCALE GENOMIC DNA]</scope>
    <source>
        <strain evidence="2 3">NBRC 103193</strain>
    </source>
</reference>
<protein>
    <recommendedName>
        <fullName evidence="4">Lipoprotein</fullName>
    </recommendedName>
</protein>
<dbReference type="Proteomes" id="UP000032679">
    <property type="component" value="Unassembled WGS sequence"/>
</dbReference>
<evidence type="ECO:0000313" key="3">
    <source>
        <dbReference type="Proteomes" id="UP000032679"/>
    </source>
</evidence>
<accession>A0A0D6MMC8</accession>
<dbReference type="STRING" id="1231623.Tasa_025_037"/>
<gene>
    <name evidence="2" type="ORF">Tasa_025_037</name>
</gene>
<evidence type="ECO:0000256" key="1">
    <source>
        <dbReference type="SAM" id="SignalP"/>
    </source>
</evidence>
<feature type="signal peptide" evidence="1">
    <location>
        <begin position="1"/>
        <end position="22"/>
    </location>
</feature>
<sequence>MRPGQFCLTLTGLAAIASCARAAPPTPTVDPLHEVCVYRMDLMPPMRLPAPWTLEAYQPAGGDEDASLDVMPSRICLRRSGASGGTAPLADCTDLVMRSDTVGRETLPFQTIGDIYVAPIPDGHGGRFLRSSFMRQPAVVRMSRAGCSSRP</sequence>
<comment type="caution">
    <text evidence="2">The sequence shown here is derived from an EMBL/GenBank/DDBJ whole genome shotgun (WGS) entry which is preliminary data.</text>
</comment>
<evidence type="ECO:0000313" key="2">
    <source>
        <dbReference type="EMBL" id="GAN54606.1"/>
    </source>
</evidence>
<dbReference type="AlphaFoldDB" id="A0A0D6MMC8"/>
<evidence type="ECO:0008006" key="4">
    <source>
        <dbReference type="Google" id="ProtNLM"/>
    </source>
</evidence>
<organism evidence="2 3">
    <name type="scientific">Tanticharoenia sakaeratensis NBRC 103193</name>
    <dbReference type="NCBI Taxonomy" id="1231623"/>
    <lineage>
        <taxon>Bacteria</taxon>
        <taxon>Pseudomonadati</taxon>
        <taxon>Pseudomonadota</taxon>
        <taxon>Alphaproteobacteria</taxon>
        <taxon>Acetobacterales</taxon>
        <taxon>Acetobacteraceae</taxon>
        <taxon>Tanticharoenia</taxon>
    </lineage>
</organism>
<keyword evidence="3" id="KW-1185">Reference proteome</keyword>